<dbReference type="GO" id="GO:0051087">
    <property type="term" value="F:protein-folding chaperone binding"/>
    <property type="evidence" value="ECO:0007669"/>
    <property type="project" value="InterPro"/>
</dbReference>
<evidence type="ECO:0000256" key="3">
    <source>
        <dbReference type="ARBA" id="ARBA00025596"/>
    </source>
</evidence>
<evidence type="ECO:0000259" key="5">
    <source>
        <dbReference type="PROSITE" id="PS50076"/>
    </source>
</evidence>
<evidence type="ECO:0000256" key="1">
    <source>
        <dbReference type="ARBA" id="ARBA00010476"/>
    </source>
</evidence>
<evidence type="ECO:0000256" key="4">
    <source>
        <dbReference type="HAMAP-Rule" id="MF_00682"/>
    </source>
</evidence>
<organism evidence="6 7">
    <name type="scientific">Marinobacterium lacunae</name>
    <dbReference type="NCBI Taxonomy" id="1232683"/>
    <lineage>
        <taxon>Bacteria</taxon>
        <taxon>Pseudomonadati</taxon>
        <taxon>Pseudomonadota</taxon>
        <taxon>Gammaproteobacteria</taxon>
        <taxon>Oceanospirillales</taxon>
        <taxon>Oceanospirillaceae</taxon>
        <taxon>Marinobacterium</taxon>
    </lineage>
</organism>
<dbReference type="PATRIC" id="fig|1232683.4.peg.1307"/>
<dbReference type="PANTHER" id="PTHR14021:SF15">
    <property type="entry name" value="IRON-SULFUR CLUSTER CO-CHAPERONE PROTEIN HSCB"/>
    <property type="match status" value="1"/>
</dbReference>
<dbReference type="GO" id="GO:0001671">
    <property type="term" value="F:ATPase activator activity"/>
    <property type="evidence" value="ECO:0007669"/>
    <property type="project" value="InterPro"/>
</dbReference>
<protein>
    <recommendedName>
        <fullName evidence="4">Co-chaperone protein HscB homolog</fullName>
    </recommendedName>
</protein>
<dbReference type="InterPro" id="IPR009073">
    <property type="entry name" value="HscB_oligo_C"/>
</dbReference>
<dbReference type="HAMAP" id="MF_00682">
    <property type="entry name" value="HscB"/>
    <property type="match status" value="1"/>
</dbReference>
<comment type="caution">
    <text evidence="6">The sequence shown here is derived from an EMBL/GenBank/DDBJ whole genome shotgun (WGS) entry which is preliminary data.</text>
</comment>
<dbReference type="GO" id="GO:0051259">
    <property type="term" value="P:protein complex oligomerization"/>
    <property type="evidence" value="ECO:0007669"/>
    <property type="project" value="InterPro"/>
</dbReference>
<comment type="function">
    <text evidence="3 4">Co-chaperone involved in the maturation of iron-sulfur cluster-containing proteins. Seems to help targeting proteins to be folded toward HscA.</text>
</comment>
<comment type="similarity">
    <text evidence="1 4">Belongs to the HscB family.</text>
</comment>
<dbReference type="InterPro" id="IPR036386">
    <property type="entry name" value="HscB_C_sf"/>
</dbReference>
<accession>A0A081G259</accession>
<dbReference type="GO" id="GO:0044571">
    <property type="term" value="P:[2Fe-2S] cluster assembly"/>
    <property type="evidence" value="ECO:0007669"/>
    <property type="project" value="InterPro"/>
</dbReference>
<dbReference type="OrthoDB" id="287587at2"/>
<dbReference type="Proteomes" id="UP000028252">
    <property type="component" value="Unassembled WGS sequence"/>
</dbReference>
<dbReference type="SMART" id="SM00271">
    <property type="entry name" value="DnaJ"/>
    <property type="match status" value="1"/>
</dbReference>
<keyword evidence="7" id="KW-1185">Reference proteome</keyword>
<sequence>MDMTRSYFELFDLEPSFDVDQALLSERYRALQKQWHPDRFAHLSDRERRLAVQYTAHLNEAFATLKSPLRRAQYLLLLAGRDTHGESGAQLDPGFLMQQMELRERLAEAVDHDDPESELEDMQRLADDNLRQLLAQFVSLYSENDLDGAEKIVRKLQFVTKLQREIEQLEDRLLDD</sequence>
<dbReference type="CDD" id="cd06257">
    <property type="entry name" value="DnaJ"/>
    <property type="match status" value="1"/>
</dbReference>
<dbReference type="RefSeq" id="WP_051692570.1">
    <property type="nucleotide sequence ID" value="NZ_JMQN01000015.1"/>
</dbReference>
<dbReference type="GO" id="GO:0006457">
    <property type="term" value="P:protein folding"/>
    <property type="evidence" value="ECO:0007669"/>
    <property type="project" value="UniProtKB-UniRule"/>
</dbReference>
<evidence type="ECO:0000256" key="2">
    <source>
        <dbReference type="ARBA" id="ARBA00023186"/>
    </source>
</evidence>
<dbReference type="SUPFAM" id="SSF46565">
    <property type="entry name" value="Chaperone J-domain"/>
    <property type="match status" value="1"/>
</dbReference>
<evidence type="ECO:0000313" key="7">
    <source>
        <dbReference type="Proteomes" id="UP000028252"/>
    </source>
</evidence>
<dbReference type="InterPro" id="IPR001623">
    <property type="entry name" value="DnaJ_domain"/>
</dbReference>
<dbReference type="PROSITE" id="PS50076">
    <property type="entry name" value="DNAJ_2"/>
    <property type="match status" value="1"/>
</dbReference>
<dbReference type="PANTHER" id="PTHR14021">
    <property type="entry name" value="IRON-SULFUR CLUSTER CO-CHAPERONE PROTEIN HSCB"/>
    <property type="match status" value="1"/>
</dbReference>
<dbReference type="Gene3D" id="1.20.1280.20">
    <property type="entry name" value="HscB, C-terminal domain"/>
    <property type="match status" value="1"/>
</dbReference>
<gene>
    <name evidence="4" type="primary">hscB</name>
    <name evidence="6" type="ORF">ADIMK_1317</name>
</gene>
<dbReference type="GO" id="GO:1990230">
    <property type="term" value="C:iron-sulfur cluster transfer complex"/>
    <property type="evidence" value="ECO:0007669"/>
    <property type="project" value="TreeGrafter"/>
</dbReference>
<proteinExistence type="inferred from homology"/>
<dbReference type="Pfam" id="PF07743">
    <property type="entry name" value="HSCB_C"/>
    <property type="match status" value="1"/>
</dbReference>
<name>A0A081G259_9GAMM</name>
<feature type="domain" description="J" evidence="5">
    <location>
        <begin position="6"/>
        <end position="78"/>
    </location>
</feature>
<reference evidence="6 7" key="1">
    <citation type="submission" date="2014-04" db="EMBL/GenBank/DDBJ databases">
        <title>Marinobacterium kochiensis sp. nov., isolated from sediment sample collected from Kochi backwaters in Kerala, India.</title>
        <authorList>
            <person name="Singh A."/>
            <person name="Pinnaka A.K."/>
        </authorList>
    </citation>
    <scope>NUCLEOTIDE SEQUENCE [LARGE SCALE GENOMIC DNA]</scope>
    <source>
        <strain evidence="6 7">AK27</strain>
    </source>
</reference>
<dbReference type="eggNOG" id="COG1076">
    <property type="taxonomic scope" value="Bacteria"/>
</dbReference>
<dbReference type="EMBL" id="JMQN01000015">
    <property type="protein sequence ID" value="KEA64864.1"/>
    <property type="molecule type" value="Genomic_DNA"/>
</dbReference>
<dbReference type="InterPro" id="IPR004640">
    <property type="entry name" value="HscB"/>
</dbReference>
<dbReference type="STRING" id="1232683.ADIMK_1317"/>
<evidence type="ECO:0000313" key="6">
    <source>
        <dbReference type="EMBL" id="KEA64864.1"/>
    </source>
</evidence>
<dbReference type="Gene3D" id="1.10.287.110">
    <property type="entry name" value="DnaJ domain"/>
    <property type="match status" value="1"/>
</dbReference>
<dbReference type="NCBIfam" id="TIGR00714">
    <property type="entry name" value="hscB"/>
    <property type="match status" value="1"/>
</dbReference>
<comment type="subunit">
    <text evidence="4">Interacts with HscA and stimulates its ATPase activity.</text>
</comment>
<keyword evidence="2 4" id="KW-0143">Chaperone</keyword>
<dbReference type="InterPro" id="IPR036869">
    <property type="entry name" value="J_dom_sf"/>
</dbReference>
<dbReference type="SUPFAM" id="SSF47144">
    <property type="entry name" value="HSC20 (HSCB), C-terminal oligomerisation domain"/>
    <property type="match status" value="1"/>
</dbReference>
<dbReference type="AlphaFoldDB" id="A0A081G259"/>